<dbReference type="AlphaFoldDB" id="A0A7J7ISA9"/>
<dbReference type="InterPro" id="IPR017907">
    <property type="entry name" value="Znf_RING_CS"/>
</dbReference>
<evidence type="ECO:0000313" key="6">
    <source>
        <dbReference type="EMBL" id="KAF6016457.1"/>
    </source>
</evidence>
<evidence type="ECO:0000256" key="3">
    <source>
        <dbReference type="ARBA" id="ARBA00022833"/>
    </source>
</evidence>
<keyword evidence="3" id="KW-0862">Zinc</keyword>
<evidence type="ECO:0000256" key="4">
    <source>
        <dbReference type="PROSITE-ProRule" id="PRU00175"/>
    </source>
</evidence>
<dbReference type="CDD" id="cd16449">
    <property type="entry name" value="RING-HC"/>
    <property type="match status" value="1"/>
</dbReference>
<protein>
    <recommendedName>
        <fullName evidence="5">RING-type domain-containing protein</fullName>
    </recommendedName>
</protein>
<organism evidence="6 7">
    <name type="scientific">Bugula neritina</name>
    <name type="common">Brown bryozoan</name>
    <name type="synonym">Sertularia neritina</name>
    <dbReference type="NCBI Taxonomy" id="10212"/>
    <lineage>
        <taxon>Eukaryota</taxon>
        <taxon>Metazoa</taxon>
        <taxon>Spiralia</taxon>
        <taxon>Lophotrochozoa</taxon>
        <taxon>Bryozoa</taxon>
        <taxon>Gymnolaemata</taxon>
        <taxon>Cheilostomatida</taxon>
        <taxon>Flustrina</taxon>
        <taxon>Buguloidea</taxon>
        <taxon>Bugulidae</taxon>
        <taxon>Bugula</taxon>
    </lineage>
</organism>
<dbReference type="SMART" id="SM00184">
    <property type="entry name" value="RING"/>
    <property type="match status" value="1"/>
</dbReference>
<dbReference type="InterPro" id="IPR013083">
    <property type="entry name" value="Znf_RING/FYVE/PHD"/>
</dbReference>
<dbReference type="OrthoDB" id="111250at2759"/>
<dbReference type="PROSITE" id="PS00518">
    <property type="entry name" value="ZF_RING_1"/>
    <property type="match status" value="1"/>
</dbReference>
<keyword evidence="2 4" id="KW-0863">Zinc-finger</keyword>
<dbReference type="Gene3D" id="3.30.40.10">
    <property type="entry name" value="Zinc/RING finger domain, C3HC4 (zinc finger)"/>
    <property type="match status" value="1"/>
</dbReference>
<dbReference type="PROSITE" id="PS50089">
    <property type="entry name" value="ZF_RING_2"/>
    <property type="match status" value="1"/>
</dbReference>
<keyword evidence="1" id="KW-0479">Metal-binding</keyword>
<dbReference type="InterPro" id="IPR018957">
    <property type="entry name" value="Znf_C3HC4_RING-type"/>
</dbReference>
<accession>A0A7J7ISA9</accession>
<sequence length="79" mass="9033">MYGTRPKTKAVSAHLLVENAFQDNIQCGICMEVKELRMLPCQHTLCLDCLGRILREIRPFCSFCREPLFEQVSSPISCI</sequence>
<evidence type="ECO:0000259" key="5">
    <source>
        <dbReference type="PROSITE" id="PS50089"/>
    </source>
</evidence>
<gene>
    <name evidence="6" type="ORF">EB796_025238</name>
</gene>
<dbReference type="InterPro" id="IPR001841">
    <property type="entry name" value="Znf_RING"/>
</dbReference>
<dbReference type="GO" id="GO:0008270">
    <property type="term" value="F:zinc ion binding"/>
    <property type="evidence" value="ECO:0007669"/>
    <property type="project" value="UniProtKB-KW"/>
</dbReference>
<dbReference type="SUPFAM" id="SSF57850">
    <property type="entry name" value="RING/U-box"/>
    <property type="match status" value="1"/>
</dbReference>
<name>A0A7J7ISA9_BUGNE</name>
<keyword evidence="7" id="KW-1185">Reference proteome</keyword>
<dbReference type="Pfam" id="PF00097">
    <property type="entry name" value="zf-C3HC4"/>
    <property type="match status" value="1"/>
</dbReference>
<feature type="domain" description="RING-type" evidence="5">
    <location>
        <begin position="27"/>
        <end position="65"/>
    </location>
</feature>
<comment type="caution">
    <text evidence="6">The sequence shown here is derived from an EMBL/GenBank/DDBJ whole genome shotgun (WGS) entry which is preliminary data.</text>
</comment>
<evidence type="ECO:0000256" key="2">
    <source>
        <dbReference type="ARBA" id="ARBA00022771"/>
    </source>
</evidence>
<proteinExistence type="predicted"/>
<dbReference type="Proteomes" id="UP000593567">
    <property type="component" value="Unassembled WGS sequence"/>
</dbReference>
<reference evidence="6" key="1">
    <citation type="submission" date="2020-06" db="EMBL/GenBank/DDBJ databases">
        <title>Draft genome of Bugula neritina, a colonial animal packing powerful symbionts and potential medicines.</title>
        <authorList>
            <person name="Rayko M."/>
        </authorList>
    </citation>
    <scope>NUCLEOTIDE SEQUENCE [LARGE SCALE GENOMIC DNA]</scope>
    <source>
        <strain evidence="6">Kwan_BN1</strain>
    </source>
</reference>
<evidence type="ECO:0000256" key="1">
    <source>
        <dbReference type="ARBA" id="ARBA00022723"/>
    </source>
</evidence>
<evidence type="ECO:0000313" key="7">
    <source>
        <dbReference type="Proteomes" id="UP000593567"/>
    </source>
</evidence>
<dbReference type="EMBL" id="VXIV02003536">
    <property type="protein sequence ID" value="KAF6016457.1"/>
    <property type="molecule type" value="Genomic_DNA"/>
</dbReference>